<dbReference type="SUPFAM" id="SSF53067">
    <property type="entry name" value="Actin-like ATPase domain"/>
    <property type="match status" value="1"/>
</dbReference>
<dbReference type="EMBL" id="JAHHHW010000041">
    <property type="protein sequence ID" value="MBW4430928.1"/>
    <property type="molecule type" value="Genomic_DNA"/>
</dbReference>
<comment type="similarity">
    <text evidence="1">Belongs to the FGGY kinase family.</text>
</comment>
<dbReference type="Proteomes" id="UP000813215">
    <property type="component" value="Unassembled WGS sequence"/>
</dbReference>
<evidence type="ECO:0000313" key="6">
    <source>
        <dbReference type="Proteomes" id="UP000813215"/>
    </source>
</evidence>
<evidence type="ECO:0000313" key="5">
    <source>
        <dbReference type="EMBL" id="MBW4430928.1"/>
    </source>
</evidence>
<dbReference type="GO" id="GO:0016301">
    <property type="term" value="F:kinase activity"/>
    <property type="evidence" value="ECO:0007669"/>
    <property type="project" value="UniProtKB-KW"/>
</dbReference>
<comment type="caution">
    <text evidence="5">The sequence shown here is derived from an EMBL/GenBank/DDBJ whole genome shotgun (WGS) entry which is preliminary data.</text>
</comment>
<evidence type="ECO:0000256" key="1">
    <source>
        <dbReference type="ARBA" id="ARBA00009156"/>
    </source>
</evidence>
<reference evidence="5" key="2">
    <citation type="journal article" date="2022" name="Microbiol. Resour. Announc.">
        <title>Metagenome Sequencing to Explore Phylogenomics of Terrestrial Cyanobacteria.</title>
        <authorList>
            <person name="Ward R.D."/>
            <person name="Stajich J.E."/>
            <person name="Johansen J.R."/>
            <person name="Huntemann M."/>
            <person name="Clum A."/>
            <person name="Foster B."/>
            <person name="Foster B."/>
            <person name="Roux S."/>
            <person name="Palaniappan K."/>
            <person name="Varghese N."/>
            <person name="Mukherjee S."/>
            <person name="Reddy T.B.K."/>
            <person name="Daum C."/>
            <person name="Copeland A."/>
            <person name="Chen I.A."/>
            <person name="Ivanova N.N."/>
            <person name="Kyrpides N.C."/>
            <person name="Shapiro N."/>
            <person name="Eloe-Fadrosh E.A."/>
            <person name="Pietrasiak N."/>
        </authorList>
    </citation>
    <scope>NUCLEOTIDE SEQUENCE</scope>
    <source>
        <strain evidence="5">HA4357-MV3</strain>
    </source>
</reference>
<dbReference type="InterPro" id="IPR018484">
    <property type="entry name" value="FGGY_N"/>
</dbReference>
<dbReference type="GO" id="GO:0005975">
    <property type="term" value="P:carbohydrate metabolic process"/>
    <property type="evidence" value="ECO:0007669"/>
    <property type="project" value="InterPro"/>
</dbReference>
<dbReference type="PANTHER" id="PTHR43095:SF5">
    <property type="entry name" value="XYLULOSE KINASE"/>
    <property type="match status" value="1"/>
</dbReference>
<organism evidence="5 6">
    <name type="scientific">Pelatocladus maniniholoensis HA4357-MV3</name>
    <dbReference type="NCBI Taxonomy" id="1117104"/>
    <lineage>
        <taxon>Bacteria</taxon>
        <taxon>Bacillati</taxon>
        <taxon>Cyanobacteriota</taxon>
        <taxon>Cyanophyceae</taxon>
        <taxon>Nostocales</taxon>
        <taxon>Nostocaceae</taxon>
        <taxon>Pelatocladus</taxon>
    </lineage>
</organism>
<protein>
    <recommendedName>
        <fullName evidence="4">Carbohydrate kinase FGGY N-terminal domain-containing protein</fullName>
    </recommendedName>
</protein>
<dbReference type="InterPro" id="IPR043129">
    <property type="entry name" value="ATPase_NBD"/>
</dbReference>
<accession>A0A9E3H553</accession>
<evidence type="ECO:0000256" key="2">
    <source>
        <dbReference type="ARBA" id="ARBA00022679"/>
    </source>
</evidence>
<name>A0A9E3H553_9NOST</name>
<proteinExistence type="inferred from homology"/>
<sequence length="105" mass="11850">MNHKRLVIGIDCSTTACKAIAWNQQGKAVASGRASYPLLQPQVNWYEQDAAQWWHSTCSAIKQLLRQIDTKQINTFAKIKRALGSRVIVYQNHNSGTTESPCQIY</sequence>
<dbReference type="InterPro" id="IPR050406">
    <property type="entry name" value="FGGY_Carb_Kinase"/>
</dbReference>
<dbReference type="PANTHER" id="PTHR43095">
    <property type="entry name" value="SUGAR KINASE"/>
    <property type="match status" value="1"/>
</dbReference>
<reference evidence="5" key="1">
    <citation type="submission" date="2021-05" db="EMBL/GenBank/DDBJ databases">
        <authorList>
            <person name="Pietrasiak N."/>
            <person name="Ward R."/>
            <person name="Stajich J.E."/>
            <person name="Kurbessoian T."/>
        </authorList>
    </citation>
    <scope>NUCLEOTIDE SEQUENCE</scope>
    <source>
        <strain evidence="5">HA4357-MV3</strain>
    </source>
</reference>
<evidence type="ECO:0000256" key="3">
    <source>
        <dbReference type="ARBA" id="ARBA00022777"/>
    </source>
</evidence>
<gene>
    <name evidence="5" type="ORF">KME28_04120</name>
</gene>
<keyword evidence="3" id="KW-0418">Kinase</keyword>
<keyword evidence="2" id="KW-0808">Transferase</keyword>
<feature type="domain" description="Carbohydrate kinase FGGY N-terminal" evidence="4">
    <location>
        <begin position="7"/>
        <end position="74"/>
    </location>
</feature>
<dbReference type="AlphaFoldDB" id="A0A9E3H553"/>
<dbReference type="Gene3D" id="3.30.420.40">
    <property type="match status" value="1"/>
</dbReference>
<dbReference type="Pfam" id="PF00370">
    <property type="entry name" value="FGGY_N"/>
    <property type="match status" value="1"/>
</dbReference>
<evidence type="ECO:0000259" key="4">
    <source>
        <dbReference type="Pfam" id="PF00370"/>
    </source>
</evidence>